<evidence type="ECO:0000313" key="2">
    <source>
        <dbReference type="EMBL" id="MDP5226913.1"/>
    </source>
</evidence>
<dbReference type="RefSeq" id="WP_305995959.1">
    <property type="nucleotide sequence ID" value="NZ_JAVALS010000003.1"/>
</dbReference>
<evidence type="ECO:0000259" key="1">
    <source>
        <dbReference type="Pfam" id="PF12728"/>
    </source>
</evidence>
<accession>A0ABT9IMU2</accession>
<keyword evidence="3" id="KW-1185">Reference proteome</keyword>
<evidence type="ECO:0000313" key="3">
    <source>
        <dbReference type="Proteomes" id="UP001232725"/>
    </source>
</evidence>
<dbReference type="Proteomes" id="UP001232725">
    <property type="component" value="Unassembled WGS sequence"/>
</dbReference>
<organism evidence="2 3">
    <name type="scientific">Arthrobacter horti</name>
    <dbReference type="NCBI Taxonomy" id="3068273"/>
    <lineage>
        <taxon>Bacteria</taxon>
        <taxon>Bacillati</taxon>
        <taxon>Actinomycetota</taxon>
        <taxon>Actinomycetes</taxon>
        <taxon>Micrococcales</taxon>
        <taxon>Micrococcaceae</taxon>
        <taxon>Arthrobacter</taxon>
    </lineage>
</organism>
<sequence length="87" mass="9700">MTSTTLTGALSQLAREHALLDVKDAAVAIGVTPWWVRRLIADGELRGINVGGHDKAARWRVDPEDLAAFLRTRENRPRDLFHGRRSA</sequence>
<dbReference type="InterPro" id="IPR041657">
    <property type="entry name" value="HTH_17"/>
</dbReference>
<comment type="caution">
    <text evidence="2">The sequence shown here is derived from an EMBL/GenBank/DDBJ whole genome shotgun (WGS) entry which is preliminary data.</text>
</comment>
<feature type="domain" description="Helix-turn-helix" evidence="1">
    <location>
        <begin position="19"/>
        <end position="73"/>
    </location>
</feature>
<name>A0ABT9IMU2_9MICC</name>
<proteinExistence type="predicted"/>
<reference evidence="2 3" key="1">
    <citation type="submission" date="2023-08" db="EMBL/GenBank/DDBJ databases">
        <title>Arthrobacter horti sp. nov., isolated from forest soil.</title>
        <authorList>
            <person name="Park M."/>
        </authorList>
    </citation>
    <scope>NUCLEOTIDE SEQUENCE [LARGE SCALE GENOMIC DNA]</scope>
    <source>
        <strain evidence="2 3">YJM1</strain>
    </source>
</reference>
<dbReference type="Pfam" id="PF12728">
    <property type="entry name" value="HTH_17"/>
    <property type="match status" value="1"/>
</dbReference>
<gene>
    <name evidence="2" type="ORF">Q9R02_07100</name>
</gene>
<dbReference type="EMBL" id="JAVALS010000003">
    <property type="protein sequence ID" value="MDP5226913.1"/>
    <property type="molecule type" value="Genomic_DNA"/>
</dbReference>
<protein>
    <submittedName>
        <fullName evidence="2">Helix-turn-helix domain-containing protein</fullName>
    </submittedName>
</protein>